<organism evidence="2 3">
    <name type="scientific">Dinothrombium tinctorium</name>
    <dbReference type="NCBI Taxonomy" id="1965070"/>
    <lineage>
        <taxon>Eukaryota</taxon>
        <taxon>Metazoa</taxon>
        <taxon>Ecdysozoa</taxon>
        <taxon>Arthropoda</taxon>
        <taxon>Chelicerata</taxon>
        <taxon>Arachnida</taxon>
        <taxon>Acari</taxon>
        <taxon>Acariformes</taxon>
        <taxon>Trombidiformes</taxon>
        <taxon>Prostigmata</taxon>
        <taxon>Anystina</taxon>
        <taxon>Parasitengona</taxon>
        <taxon>Trombidioidea</taxon>
        <taxon>Trombidiidae</taxon>
        <taxon>Dinothrombium</taxon>
    </lineage>
</organism>
<evidence type="ECO:0000313" key="3">
    <source>
        <dbReference type="Proteomes" id="UP000285301"/>
    </source>
</evidence>
<sequence>MSDFPQTFVDDFHNLNLIKSMRYNQLGETGLKISLISFGGAHMSANVEFDETRSAPLNGYESAVETVKEAVKNGINYIDIAPLYGAGKAEIVMGKALESIPRKAYYIASKVGRTHNCEFDYSSKAVLQTFEESLRRLKLDYLDVLHVHDVEFADSNILLSETLPTLDKLRTEGKIRYIAINGYPLDVLRDVIEKSAVKIDIVQSYCRCTPFDNSLLEYIPFFQ</sequence>
<dbReference type="GO" id="GO:0016491">
    <property type="term" value="F:oxidoreductase activity"/>
    <property type="evidence" value="ECO:0007669"/>
    <property type="project" value="InterPro"/>
</dbReference>
<dbReference type="GO" id="GO:0005829">
    <property type="term" value="C:cytosol"/>
    <property type="evidence" value="ECO:0007669"/>
    <property type="project" value="TreeGrafter"/>
</dbReference>
<dbReference type="Pfam" id="PF00248">
    <property type="entry name" value="Aldo_ket_red"/>
    <property type="match status" value="1"/>
</dbReference>
<dbReference type="Gene3D" id="3.20.20.100">
    <property type="entry name" value="NADP-dependent oxidoreductase domain"/>
    <property type="match status" value="1"/>
</dbReference>
<dbReference type="STRING" id="1965070.A0A443QF47"/>
<name>A0A443QF47_9ACAR</name>
<reference evidence="2 3" key="1">
    <citation type="journal article" date="2018" name="Gigascience">
        <title>Genomes of trombidid mites reveal novel predicted allergens and laterally-transferred genes associated with secondary metabolism.</title>
        <authorList>
            <person name="Dong X."/>
            <person name="Chaisiri K."/>
            <person name="Xia D."/>
            <person name="Armstrong S.D."/>
            <person name="Fang Y."/>
            <person name="Donnelly M.J."/>
            <person name="Kadowaki T."/>
            <person name="McGarry J.W."/>
            <person name="Darby A.C."/>
            <person name="Makepeace B.L."/>
        </authorList>
    </citation>
    <scope>NUCLEOTIDE SEQUENCE [LARGE SCALE GENOMIC DNA]</scope>
    <source>
        <strain evidence="2">UoL-WK</strain>
    </source>
</reference>
<dbReference type="OrthoDB" id="6483002at2759"/>
<gene>
    <name evidence="2" type="ORF">B4U79_05685</name>
</gene>
<dbReference type="SUPFAM" id="SSF51430">
    <property type="entry name" value="NAD(P)-linked oxidoreductase"/>
    <property type="match status" value="1"/>
</dbReference>
<keyword evidence="3" id="KW-1185">Reference proteome</keyword>
<protein>
    <submittedName>
        <fullName evidence="2">L-galactose dehydrogenase-like protein</fullName>
    </submittedName>
</protein>
<dbReference type="PANTHER" id="PTHR42686">
    <property type="entry name" value="GH17980P-RELATED"/>
    <property type="match status" value="1"/>
</dbReference>
<evidence type="ECO:0000259" key="1">
    <source>
        <dbReference type="Pfam" id="PF00248"/>
    </source>
</evidence>
<dbReference type="AlphaFoldDB" id="A0A443QF47"/>
<feature type="domain" description="NADP-dependent oxidoreductase" evidence="1">
    <location>
        <begin position="60"/>
        <end position="211"/>
    </location>
</feature>
<dbReference type="PANTHER" id="PTHR42686:SF1">
    <property type="entry name" value="GH17980P-RELATED"/>
    <property type="match status" value="1"/>
</dbReference>
<dbReference type="InterPro" id="IPR020471">
    <property type="entry name" value="AKR"/>
</dbReference>
<dbReference type="InterPro" id="IPR023210">
    <property type="entry name" value="NADP_OxRdtase_dom"/>
</dbReference>
<accession>A0A443QF47</accession>
<dbReference type="InterPro" id="IPR036812">
    <property type="entry name" value="NAD(P)_OxRdtase_dom_sf"/>
</dbReference>
<evidence type="ECO:0000313" key="2">
    <source>
        <dbReference type="EMBL" id="RWS01630.1"/>
    </source>
</evidence>
<comment type="caution">
    <text evidence="2">The sequence shown here is derived from an EMBL/GenBank/DDBJ whole genome shotgun (WGS) entry which is preliminary data.</text>
</comment>
<feature type="non-terminal residue" evidence="2">
    <location>
        <position position="223"/>
    </location>
</feature>
<proteinExistence type="predicted"/>
<dbReference type="EMBL" id="NCKU01008866">
    <property type="protein sequence ID" value="RWS01630.1"/>
    <property type="molecule type" value="Genomic_DNA"/>
</dbReference>
<dbReference type="Proteomes" id="UP000285301">
    <property type="component" value="Unassembled WGS sequence"/>
</dbReference>